<accession>A0A402CSN5</accession>
<name>A0A402CSN5_9BACT</name>
<evidence type="ECO:0000313" key="1">
    <source>
        <dbReference type="EMBL" id="BDI31022.1"/>
    </source>
</evidence>
<dbReference type="KEGG" id="ccot:CCAX7_30730"/>
<dbReference type="InterPro" id="IPR052537">
    <property type="entry name" value="Extradiol_RC_dioxygenase"/>
</dbReference>
<dbReference type="PANTHER" id="PTHR36110">
    <property type="entry name" value="RING-CLEAVING DIOXYGENASE MHQE-RELATED"/>
    <property type="match status" value="1"/>
</dbReference>
<dbReference type="PANTHER" id="PTHR36110:SF2">
    <property type="entry name" value="RING-CLEAVING DIOXYGENASE MHQE-RELATED"/>
    <property type="match status" value="1"/>
</dbReference>
<protein>
    <submittedName>
        <fullName evidence="1">Diguanylate cyclase</fullName>
    </submittedName>
</protein>
<dbReference type="SUPFAM" id="SSF54593">
    <property type="entry name" value="Glyoxalase/Bleomycin resistance protein/Dihydroxybiphenyl dioxygenase"/>
    <property type="match status" value="1"/>
</dbReference>
<dbReference type="Proteomes" id="UP000287394">
    <property type="component" value="Chromosome"/>
</dbReference>
<reference evidence="1 2" key="1">
    <citation type="journal article" date="2019" name="Int. J. Syst. Evol. Microbiol.">
        <title>Capsulimonas corticalis gen. nov., sp. nov., an aerobic capsulated bacterium, of a novel bacterial order, Capsulimonadales ord. nov., of the class Armatimonadia of the phylum Armatimonadetes.</title>
        <authorList>
            <person name="Li J."/>
            <person name="Kudo C."/>
            <person name="Tonouchi A."/>
        </authorList>
    </citation>
    <scope>NUCLEOTIDE SEQUENCE [LARGE SCALE GENOMIC DNA]</scope>
    <source>
        <strain evidence="1 2">AX-7</strain>
    </source>
</reference>
<dbReference type="InterPro" id="IPR004360">
    <property type="entry name" value="Glyas_Fos-R_dOase_dom"/>
</dbReference>
<dbReference type="InterPro" id="IPR029068">
    <property type="entry name" value="Glyas_Bleomycin-R_OHBP_Dase"/>
</dbReference>
<organism evidence="1 2">
    <name type="scientific">Capsulimonas corticalis</name>
    <dbReference type="NCBI Taxonomy" id="2219043"/>
    <lineage>
        <taxon>Bacteria</taxon>
        <taxon>Bacillati</taxon>
        <taxon>Armatimonadota</taxon>
        <taxon>Armatimonadia</taxon>
        <taxon>Capsulimonadales</taxon>
        <taxon>Capsulimonadaceae</taxon>
        <taxon>Capsulimonas</taxon>
    </lineage>
</organism>
<proteinExistence type="predicted"/>
<dbReference type="CDD" id="cd08347">
    <property type="entry name" value="PcpA_C_like"/>
    <property type="match status" value="1"/>
</dbReference>
<keyword evidence="2" id="KW-1185">Reference proteome</keyword>
<dbReference type="InterPro" id="IPR037523">
    <property type="entry name" value="VOC_core"/>
</dbReference>
<dbReference type="PROSITE" id="PS51819">
    <property type="entry name" value="VOC"/>
    <property type="match status" value="2"/>
</dbReference>
<dbReference type="EMBL" id="AP025739">
    <property type="protein sequence ID" value="BDI31022.1"/>
    <property type="molecule type" value="Genomic_DNA"/>
</dbReference>
<dbReference type="Pfam" id="PF00903">
    <property type="entry name" value="Glyoxalase"/>
    <property type="match status" value="2"/>
</dbReference>
<dbReference type="OrthoDB" id="9785698at2"/>
<dbReference type="AlphaFoldDB" id="A0A402CSN5"/>
<gene>
    <name evidence="1" type="ORF">CCAX7_30730</name>
</gene>
<evidence type="ECO:0000313" key="2">
    <source>
        <dbReference type="Proteomes" id="UP000287394"/>
    </source>
</evidence>
<dbReference type="FunCoup" id="A0A402CSN5">
    <property type="interactions" value="7"/>
</dbReference>
<sequence>MSAPIGGLHHVTAIAGDAQRNFDFYAGQLGLRLVKKTVNFDDPGTYHLYYGDGMGNPGTLLTFFPWKNAPRGRKGSGETEATALSVPAGSLEFWRNRLEPFLTSKETKERFGSPVLSFADPDGLALEIVETSESDDARTGWTGSDIPREFAVRGLYGVTIAVRDPEPTARVLTGLLGFEEIGAEGERRRFVTQPGAPGAVIDLIARPDAPAAQTLVGSVHHIAYRLENEAAQIAWRDKLHDAGLGVTDVREREYFRSIYFHEPGRVLFELATDAPGFATDETPDALGTALKLPPWLETRRASIAGMLPALETTGERN</sequence>
<dbReference type="RefSeq" id="WP_119320404.1">
    <property type="nucleotide sequence ID" value="NZ_AP025739.1"/>
</dbReference>
<dbReference type="Gene3D" id="3.10.180.10">
    <property type="entry name" value="2,3-Dihydroxybiphenyl 1,2-Dioxygenase, domain 1"/>
    <property type="match status" value="2"/>
</dbReference>